<name>A0A8J2RNG6_9CRUS</name>
<organism evidence="1 2">
    <name type="scientific">Daphnia galeata</name>
    <dbReference type="NCBI Taxonomy" id="27404"/>
    <lineage>
        <taxon>Eukaryota</taxon>
        <taxon>Metazoa</taxon>
        <taxon>Ecdysozoa</taxon>
        <taxon>Arthropoda</taxon>
        <taxon>Crustacea</taxon>
        <taxon>Branchiopoda</taxon>
        <taxon>Diplostraca</taxon>
        <taxon>Cladocera</taxon>
        <taxon>Anomopoda</taxon>
        <taxon>Daphniidae</taxon>
        <taxon>Daphnia</taxon>
    </lineage>
</organism>
<keyword evidence="2" id="KW-1185">Reference proteome</keyword>
<evidence type="ECO:0000313" key="1">
    <source>
        <dbReference type="EMBL" id="CAH0104242.1"/>
    </source>
</evidence>
<sequence length="80" mass="9297">MDVKIRLALIDAQEDLKKLGLRVSRQNKYCFKNSYCDDDSELLDEIDKSHYEVSPDQTVTVFNRESSEEFLGVDADNDDY</sequence>
<dbReference type="AlphaFoldDB" id="A0A8J2RNG6"/>
<comment type="caution">
    <text evidence="1">The sequence shown here is derived from an EMBL/GenBank/DDBJ whole genome shotgun (WGS) entry which is preliminary data.</text>
</comment>
<dbReference type="Proteomes" id="UP000789390">
    <property type="component" value="Unassembled WGS sequence"/>
</dbReference>
<evidence type="ECO:0000313" key="2">
    <source>
        <dbReference type="Proteomes" id="UP000789390"/>
    </source>
</evidence>
<proteinExistence type="predicted"/>
<dbReference type="EMBL" id="CAKKLH010000130">
    <property type="protein sequence ID" value="CAH0104242.1"/>
    <property type="molecule type" value="Genomic_DNA"/>
</dbReference>
<gene>
    <name evidence="1" type="ORF">DGAL_LOCUS6962</name>
</gene>
<reference evidence="1" key="1">
    <citation type="submission" date="2021-11" db="EMBL/GenBank/DDBJ databases">
        <authorList>
            <person name="Schell T."/>
        </authorList>
    </citation>
    <scope>NUCLEOTIDE SEQUENCE</scope>
    <source>
        <strain evidence="1">M5</strain>
    </source>
</reference>
<protein>
    <submittedName>
        <fullName evidence="1">Uncharacterized protein</fullName>
    </submittedName>
</protein>
<accession>A0A8J2RNG6</accession>